<reference evidence="2" key="1">
    <citation type="submission" date="2020-05" db="EMBL/GenBank/DDBJ databases">
        <title>Novel viruses associated with indigenous members of the Amaryllidaceae family in South Africa.</title>
        <authorList>
            <person name="Read D.A."/>
            <person name="Thompson G.D."/>
        </authorList>
    </citation>
    <scope>NUCLEOTIDE SEQUENCE</scope>
    <source>
        <strain evidence="2">19-3013</strain>
    </source>
</reference>
<dbReference type="EMBL" id="MT501690">
    <property type="protein sequence ID" value="QVY19170.1"/>
    <property type="molecule type" value="Genomic_RNA"/>
</dbReference>
<organism evidence="2">
    <name type="scientific">Agapanthus tungrovirus</name>
    <dbReference type="NCBI Taxonomy" id="2838078"/>
    <lineage>
        <taxon>Viruses</taxon>
        <taxon>Riboviria</taxon>
        <taxon>Pararnavirae</taxon>
        <taxon>Artverviricota</taxon>
        <taxon>Revtraviricetes</taxon>
        <taxon>Ortervirales</taxon>
        <taxon>Caulimoviridae</taxon>
        <taxon>Tungrovirus</taxon>
        <taxon>Tungrovirus agapanthi</taxon>
    </lineage>
</organism>
<sequence length="188" mass="22042">MTDNSEFPYLLYENRFDYLSLELPVKHKHKNTSLDKCVFNCYFERKFKHVLHSEEQHLNGITDLLISLGSNLTLNWEKLKSVIEKLILLPGKTTKEVKELSLEFDKVKENFDFLKDQQNLILKKIKALKDLDKNIADLKIEIQQAKPKQVELKTLELLEKHDGQLIRFDKEIDKIKSILDKIAYASGI</sequence>
<keyword evidence="1" id="KW-0175">Coiled coil</keyword>
<protein>
    <submittedName>
        <fullName evidence="2">p24</fullName>
    </submittedName>
</protein>
<feature type="coiled-coil region" evidence="1">
    <location>
        <begin position="97"/>
        <end position="148"/>
    </location>
</feature>
<accession>A0A8E7KLY0</accession>
<evidence type="ECO:0000256" key="1">
    <source>
        <dbReference type="SAM" id="Coils"/>
    </source>
</evidence>
<name>A0A8E7KLY0_9VIRU</name>
<proteinExistence type="predicted"/>
<evidence type="ECO:0000313" key="2">
    <source>
        <dbReference type="EMBL" id="QVY19170.1"/>
    </source>
</evidence>